<dbReference type="GO" id="GO:0016746">
    <property type="term" value="F:acyltransferase activity"/>
    <property type="evidence" value="ECO:0007669"/>
    <property type="project" value="UniProtKB-KW"/>
</dbReference>
<dbReference type="RefSeq" id="WP_125585187.1">
    <property type="nucleotide sequence ID" value="NZ_JBHTMO010000040.1"/>
</dbReference>
<protein>
    <submittedName>
        <fullName evidence="2">Lysophospholipid acyltransferase family protein</fullName>
    </submittedName>
</protein>
<keyword evidence="2" id="KW-0808">Transferase</keyword>
<dbReference type="Pfam" id="PF01553">
    <property type="entry name" value="Acyltransferase"/>
    <property type="match status" value="1"/>
</dbReference>
<keyword evidence="3" id="KW-1185">Reference proteome</keyword>
<dbReference type="InterPro" id="IPR002123">
    <property type="entry name" value="Plipid/glycerol_acylTrfase"/>
</dbReference>
<evidence type="ECO:0000313" key="3">
    <source>
        <dbReference type="Proteomes" id="UP001597249"/>
    </source>
</evidence>
<reference evidence="3" key="1">
    <citation type="journal article" date="2019" name="Int. J. Syst. Evol. Microbiol.">
        <title>The Global Catalogue of Microorganisms (GCM) 10K type strain sequencing project: providing services to taxonomists for standard genome sequencing and annotation.</title>
        <authorList>
            <consortium name="The Broad Institute Genomics Platform"/>
            <consortium name="The Broad Institute Genome Sequencing Center for Infectious Disease"/>
            <person name="Wu L."/>
            <person name="Ma J."/>
        </authorList>
    </citation>
    <scope>NUCLEOTIDE SEQUENCE [LARGE SCALE GENOMIC DNA]</scope>
    <source>
        <strain evidence="3">CCM 8911</strain>
    </source>
</reference>
<evidence type="ECO:0000259" key="1">
    <source>
        <dbReference type="SMART" id="SM00563"/>
    </source>
</evidence>
<gene>
    <name evidence="2" type="ORF">ACFQ3L_11265</name>
</gene>
<feature type="domain" description="Phospholipid/glycerol acyltransferase" evidence="1">
    <location>
        <begin position="80"/>
        <end position="196"/>
    </location>
</feature>
<evidence type="ECO:0000313" key="2">
    <source>
        <dbReference type="EMBL" id="MFD1394147.1"/>
    </source>
</evidence>
<dbReference type="EMBL" id="JBHTMO010000040">
    <property type="protein sequence ID" value="MFD1394147.1"/>
    <property type="molecule type" value="Genomic_DNA"/>
</dbReference>
<sequence>MVKPRVQEYTDFDTDLVTNRRQHTPLPATYQWAHSGPWYRLKSAAVYHTMKQVGRLYWYGRLHVRFVGREKLAPFRHQAYFLYGNHTQPFGDPFMPMLLAGPQRASTLGAAANLGVPVFGPLLQLGGGVILPETAAQTRRFLAYLKTLVARGHPVAVYPEAHVWPYATQIRPFALGAFHYPVAFSCPVFAFTTTYQRGRTTVYVDGPFQPDRTRPAAEQRAALATQVHEAMAQRAKASTEHHVIYRRRPS</sequence>
<proteinExistence type="predicted"/>
<name>A0ABW4BEX0_9LACO</name>
<comment type="caution">
    <text evidence="2">The sequence shown here is derived from an EMBL/GenBank/DDBJ whole genome shotgun (WGS) entry which is preliminary data.</text>
</comment>
<dbReference type="Proteomes" id="UP001597249">
    <property type="component" value="Unassembled WGS sequence"/>
</dbReference>
<organism evidence="2 3">
    <name type="scientific">Lacticaseibacillus jixianensis</name>
    <dbReference type="NCBI Taxonomy" id="2486012"/>
    <lineage>
        <taxon>Bacteria</taxon>
        <taxon>Bacillati</taxon>
        <taxon>Bacillota</taxon>
        <taxon>Bacilli</taxon>
        <taxon>Lactobacillales</taxon>
        <taxon>Lactobacillaceae</taxon>
        <taxon>Lacticaseibacillus</taxon>
    </lineage>
</organism>
<dbReference type="SMART" id="SM00563">
    <property type="entry name" value="PlsC"/>
    <property type="match status" value="1"/>
</dbReference>
<accession>A0ABW4BEX0</accession>
<keyword evidence="2" id="KW-0012">Acyltransferase</keyword>